<proteinExistence type="predicted"/>
<gene>
    <name evidence="1" type="ORF">OHV25_17995</name>
</gene>
<dbReference type="EMBL" id="CP108253">
    <property type="protein sequence ID" value="WTU41338.1"/>
    <property type="molecule type" value="Genomic_DNA"/>
</dbReference>
<protein>
    <submittedName>
        <fullName evidence="1">Uncharacterized protein</fullName>
    </submittedName>
</protein>
<organism evidence="1">
    <name type="scientific">Streptomyces sp. NBC_00060</name>
    <dbReference type="NCBI Taxonomy" id="2975636"/>
    <lineage>
        <taxon>Bacteria</taxon>
        <taxon>Bacillati</taxon>
        <taxon>Actinomycetota</taxon>
        <taxon>Actinomycetes</taxon>
        <taxon>Kitasatosporales</taxon>
        <taxon>Streptomycetaceae</taxon>
        <taxon>Streptomyces</taxon>
    </lineage>
</organism>
<accession>A0AAU2H2Y9</accession>
<name>A0AAU2H2Y9_9ACTN</name>
<sequence length="110" mass="12320">MLRGPGFLCEFSVERRDTGERVNEAALEVDSVEAAVRWMRIAVRAALPGFEGETLRAARAFLADGRTAERELRENQLTPLTLVQGSLTMVWLISPIAAGERHRICVWPWA</sequence>
<reference evidence="1" key="1">
    <citation type="submission" date="2022-10" db="EMBL/GenBank/DDBJ databases">
        <title>The complete genomes of actinobacterial strains from the NBC collection.</title>
        <authorList>
            <person name="Joergensen T.S."/>
            <person name="Alvarez Arevalo M."/>
            <person name="Sterndorff E.B."/>
            <person name="Faurdal D."/>
            <person name="Vuksanovic O."/>
            <person name="Mourched A.-S."/>
            <person name="Charusanti P."/>
            <person name="Shaw S."/>
            <person name="Blin K."/>
            <person name="Weber T."/>
        </authorList>
    </citation>
    <scope>NUCLEOTIDE SEQUENCE</scope>
    <source>
        <strain evidence="1">NBC_00060</strain>
    </source>
</reference>
<dbReference type="AlphaFoldDB" id="A0AAU2H2Y9"/>
<evidence type="ECO:0000313" key="1">
    <source>
        <dbReference type="EMBL" id="WTU41338.1"/>
    </source>
</evidence>